<dbReference type="InterPro" id="IPR036890">
    <property type="entry name" value="HATPase_C_sf"/>
</dbReference>
<dbReference type="SUPFAM" id="SSF55874">
    <property type="entry name" value="ATPase domain of HSP90 chaperone/DNA topoisomerase II/histidine kinase"/>
    <property type="match status" value="1"/>
</dbReference>
<keyword evidence="4" id="KW-1185">Reference proteome</keyword>
<feature type="domain" description="Histidine kinase/HSP90-like ATPase" evidence="2">
    <location>
        <begin position="26"/>
        <end position="124"/>
    </location>
</feature>
<dbReference type="Pfam" id="PF13581">
    <property type="entry name" value="HATPase_c_2"/>
    <property type="match status" value="1"/>
</dbReference>
<protein>
    <recommendedName>
        <fullName evidence="2">Histidine kinase/HSP90-like ATPase domain-containing protein</fullName>
    </recommendedName>
</protein>
<dbReference type="InterPro" id="IPR003594">
    <property type="entry name" value="HATPase_dom"/>
</dbReference>
<evidence type="ECO:0000313" key="4">
    <source>
        <dbReference type="Proteomes" id="UP001500063"/>
    </source>
</evidence>
<evidence type="ECO:0000259" key="2">
    <source>
        <dbReference type="Pfam" id="PF13581"/>
    </source>
</evidence>
<gene>
    <name evidence="3" type="ORF">GCM10010319_01750</name>
</gene>
<evidence type="ECO:0000256" key="1">
    <source>
        <dbReference type="ARBA" id="ARBA00022527"/>
    </source>
</evidence>
<dbReference type="CDD" id="cd16936">
    <property type="entry name" value="HATPase_RsbW-like"/>
    <property type="match status" value="1"/>
</dbReference>
<comment type="caution">
    <text evidence="3">The sequence shown here is derived from an EMBL/GenBank/DDBJ whole genome shotgun (WGS) entry which is preliminary data.</text>
</comment>
<dbReference type="PANTHER" id="PTHR35526">
    <property type="entry name" value="ANTI-SIGMA-F FACTOR RSBW-RELATED"/>
    <property type="match status" value="1"/>
</dbReference>
<dbReference type="PANTHER" id="PTHR35526:SF3">
    <property type="entry name" value="ANTI-SIGMA-F FACTOR RSBW"/>
    <property type="match status" value="1"/>
</dbReference>
<sequence length="155" mass="16235">MSTATLATPLTTTAHKTAQTYQLTAPATATTAHVARSFITAALAANAHEPLIGDACVCVSDAVANVVTHARVAALTVEVVVHDNGSVVVAVRDDDPGRLPWPRSARADAENGRGLTLVRRLAHASGVTLLWDELRPIGKEVWFVLREDAPAAISG</sequence>
<reference evidence="4" key="1">
    <citation type="journal article" date="2019" name="Int. J. Syst. Evol. Microbiol.">
        <title>The Global Catalogue of Microorganisms (GCM) 10K type strain sequencing project: providing services to taxonomists for standard genome sequencing and annotation.</title>
        <authorList>
            <consortium name="The Broad Institute Genomics Platform"/>
            <consortium name="The Broad Institute Genome Sequencing Center for Infectious Disease"/>
            <person name="Wu L."/>
            <person name="Ma J."/>
        </authorList>
    </citation>
    <scope>NUCLEOTIDE SEQUENCE [LARGE SCALE GENOMIC DNA]</scope>
    <source>
        <strain evidence="4">JCM 4565</strain>
    </source>
</reference>
<evidence type="ECO:0000313" key="3">
    <source>
        <dbReference type="EMBL" id="GAA0329338.1"/>
    </source>
</evidence>
<keyword evidence="1" id="KW-0723">Serine/threonine-protein kinase</keyword>
<dbReference type="InterPro" id="IPR050267">
    <property type="entry name" value="Anti-sigma-factor_SerPK"/>
</dbReference>
<dbReference type="Proteomes" id="UP001500063">
    <property type="component" value="Unassembled WGS sequence"/>
</dbReference>
<name>A0ABP3FZ63_9ACTN</name>
<dbReference type="EMBL" id="BAAABW010000001">
    <property type="protein sequence ID" value="GAA0329338.1"/>
    <property type="molecule type" value="Genomic_DNA"/>
</dbReference>
<proteinExistence type="predicted"/>
<accession>A0ABP3FZ63</accession>
<organism evidence="3 4">
    <name type="scientific">Streptomyces blastmyceticus</name>
    <dbReference type="NCBI Taxonomy" id="68180"/>
    <lineage>
        <taxon>Bacteria</taxon>
        <taxon>Bacillati</taxon>
        <taxon>Actinomycetota</taxon>
        <taxon>Actinomycetes</taxon>
        <taxon>Kitasatosporales</taxon>
        <taxon>Streptomycetaceae</taxon>
        <taxon>Streptomyces</taxon>
    </lineage>
</organism>
<dbReference type="RefSeq" id="WP_344115010.1">
    <property type="nucleotide sequence ID" value="NZ_BAAABW010000001.1"/>
</dbReference>
<dbReference type="Gene3D" id="3.30.565.10">
    <property type="entry name" value="Histidine kinase-like ATPase, C-terminal domain"/>
    <property type="match status" value="1"/>
</dbReference>
<keyword evidence="1" id="KW-0808">Transferase</keyword>
<keyword evidence="1" id="KW-0418">Kinase</keyword>